<evidence type="ECO:0000313" key="2">
    <source>
        <dbReference type="Proteomes" id="UP001159363"/>
    </source>
</evidence>
<organism evidence="1 2">
    <name type="scientific">Dryococelus australis</name>
    <dbReference type="NCBI Taxonomy" id="614101"/>
    <lineage>
        <taxon>Eukaryota</taxon>
        <taxon>Metazoa</taxon>
        <taxon>Ecdysozoa</taxon>
        <taxon>Arthropoda</taxon>
        <taxon>Hexapoda</taxon>
        <taxon>Insecta</taxon>
        <taxon>Pterygota</taxon>
        <taxon>Neoptera</taxon>
        <taxon>Polyneoptera</taxon>
        <taxon>Phasmatodea</taxon>
        <taxon>Verophasmatodea</taxon>
        <taxon>Anareolatae</taxon>
        <taxon>Phasmatidae</taxon>
        <taxon>Eurycanthinae</taxon>
        <taxon>Dryococelus</taxon>
    </lineage>
</organism>
<dbReference type="Proteomes" id="UP001159363">
    <property type="component" value="Chromosome 2"/>
</dbReference>
<evidence type="ECO:0000313" key="1">
    <source>
        <dbReference type="EMBL" id="KAJ8891976.1"/>
    </source>
</evidence>
<comment type="caution">
    <text evidence="1">The sequence shown here is derived from an EMBL/GenBank/DDBJ whole genome shotgun (WGS) entry which is preliminary data.</text>
</comment>
<accession>A0ABQ9I5R0</accession>
<proteinExistence type="predicted"/>
<protein>
    <submittedName>
        <fullName evidence="1">Uncharacterized protein</fullName>
    </submittedName>
</protein>
<dbReference type="EMBL" id="JARBHB010000002">
    <property type="protein sequence ID" value="KAJ8891976.1"/>
    <property type="molecule type" value="Genomic_DNA"/>
</dbReference>
<keyword evidence="2" id="KW-1185">Reference proteome</keyword>
<sequence>MFPSIQSINDHAPFGCSFSDMEETKETRQDLASTIYFKCKNCNIEKKIQTESYAEEQTCMNVNTSTVSGSMAIGPTKKWERRQKMKKDEATLAREYDDVDKEYFPLVTVVADCMWGKDPTGISTIPCMEQKSNRPLHKCYKNWTGASTAMEADGIVAGFTTRVPLHGIK</sequence>
<name>A0ABQ9I5R0_9NEOP</name>
<gene>
    <name evidence="1" type="ORF">PR048_004541</name>
</gene>
<reference evidence="1 2" key="1">
    <citation type="submission" date="2023-02" db="EMBL/GenBank/DDBJ databases">
        <title>LHISI_Scaffold_Assembly.</title>
        <authorList>
            <person name="Stuart O.P."/>
            <person name="Cleave R."/>
            <person name="Magrath M.J.L."/>
            <person name="Mikheyev A.S."/>
        </authorList>
    </citation>
    <scope>NUCLEOTIDE SEQUENCE [LARGE SCALE GENOMIC DNA]</scope>
    <source>
        <strain evidence="1">Daus_M_001</strain>
        <tissue evidence="1">Leg muscle</tissue>
    </source>
</reference>